<comment type="caution">
    <text evidence="1">The sequence shown here is derived from an EMBL/GenBank/DDBJ whole genome shotgun (WGS) entry which is preliminary data.</text>
</comment>
<protein>
    <submittedName>
        <fullName evidence="1">Uncharacterized protein</fullName>
    </submittedName>
</protein>
<dbReference type="EMBL" id="JALBCA010000108">
    <property type="protein sequence ID" value="KAI2382818.1"/>
    <property type="molecule type" value="Genomic_DNA"/>
</dbReference>
<name>A0ACB8US53_9EURO</name>
<sequence>METAIRWAPSSTADDQQFLVVDIKGHAFKHCKVASRPDKFTLTYDVLASYSNATEFRSFDWSPAEENLVAVGHASGEVVVARLDNGAQAPLMLPAKTQRACHGLAWNTRGILAAGLDKFRGDHCLNIWDPNQRPVRAARGGTDRQVPDPLRKLANGEPVVSVKFFREQQNLLLAGMKGQSLRLYDIRDGPGNPAMQFSTRCIHHLAIDWRDENYFASCTPHENASICIWDRRSGSRHLTTAGGSSGATESGQALELKPDIEAGAAIWSLQYSQTQRGRLGMLTDTGEFRAYHLAKEYISEEDRATLEKTVGKDYQEPIYTKTVRDFQIGHPPKTRSEDATQRVAAFDFLNLGSYDLEAITILNDKSIAVHRIPPIRCPVGLSIQGAIARETFEPEQEIEILAPVTQLTAAEAVDDILDRADDRELEKKEKAGSDSSYTPPLSSRELHERDLLRSDFPEVQDLLMLMRIPKLRCQEGYCLNPAKNIDIVSDDPVLQDLWAWISSSKSRASNESMIVRGVDMNYLGVQSIWSGNLGLSLENRLASSELDDDVDVNKLIEELVEKLDLPEMEMCETDFAAQRKLCLRICNAIETTESLEQIVDECIENGHLTKAAALAAFQDKKELAFQVLRRNPQTQAHKLLAMAFAGATRGGEMNPGWEDTCTEIAKEITDCFARAILALVSTGYWDSILQETTLPLKFRVEVALRWLPDEKLSTYIRETTMEAVQQGDIEGIVLTGLDHAAMDLFQSYITKFNDIQTAVLVMSYTVPRFVSDPFNEHRFQAWRQTYRRQIIAWDIPIFRSRFDIASRNLATTWDGRKLMKPPPQQLRWKKLKALDVSFAEVVAAVSSSDKQRFGLLYAPPAGGAGAAAAPQADPAARAPQSQTPPETSARLPTTEDQQQQQQQQPVVSDDATAQAIAASAHDPDPHHYLIRARQGHSIKTVDASSLLRPLSAAANDDDRLLLPPTVVHGTYHAAWPQILHAGGLKCMGRNHVHFATGPPLSAVLPNGTAGEVVVPARLKSGGRRGGNTGDEGADHLEVISGMRFDSQILIYIDVKKALAAGCPFWISENGVVLSEGMDSGSSGQQQQQQSQKLVGTEFFDVVVELRNGLGVIWENGALAPHVPDWMRAAPGPAPAGHGRARGKGRGRGRGGGGGERQARHGARVAGPRTSAERATDAAVVEVAEGEDRI</sequence>
<accession>A0ACB8US53</accession>
<organism evidence="1">
    <name type="scientific">Ophidiomyces ophidiicola</name>
    <dbReference type="NCBI Taxonomy" id="1387563"/>
    <lineage>
        <taxon>Eukaryota</taxon>
        <taxon>Fungi</taxon>
        <taxon>Dikarya</taxon>
        <taxon>Ascomycota</taxon>
        <taxon>Pezizomycotina</taxon>
        <taxon>Eurotiomycetes</taxon>
        <taxon>Eurotiomycetidae</taxon>
        <taxon>Onygenales</taxon>
        <taxon>Onygenaceae</taxon>
        <taxon>Ophidiomyces</taxon>
    </lineage>
</organism>
<proteinExistence type="predicted"/>
<evidence type="ECO:0000313" key="1">
    <source>
        <dbReference type="EMBL" id="KAI2382818.1"/>
    </source>
</evidence>
<gene>
    <name evidence="1" type="ORF">LOY88_005714</name>
</gene>
<reference evidence="1" key="1">
    <citation type="journal article" date="2022" name="bioRxiv">
        <title>Population genetic analysis of Ophidiomyces ophidiicola, the causative agent of snake fungal disease, indicates recent introductions to the USA.</title>
        <authorList>
            <person name="Ladner J.T."/>
            <person name="Palmer J.M."/>
            <person name="Ettinger C.L."/>
            <person name="Stajich J.E."/>
            <person name="Farrell T.M."/>
            <person name="Glorioso B.M."/>
            <person name="Lawson B."/>
            <person name="Price S.J."/>
            <person name="Stengle A.G."/>
            <person name="Grear D.A."/>
            <person name="Lorch J.M."/>
        </authorList>
    </citation>
    <scope>NUCLEOTIDE SEQUENCE</scope>
    <source>
        <strain evidence="1">NWHC 24266-5</strain>
    </source>
</reference>